<dbReference type="EMBL" id="FPAU01000007">
    <property type="protein sequence ID" value="SFU15562.1"/>
    <property type="molecule type" value="Genomic_DNA"/>
</dbReference>
<proteinExistence type="predicted"/>
<dbReference type="InterPro" id="IPR009057">
    <property type="entry name" value="Homeodomain-like_sf"/>
</dbReference>
<keyword evidence="1 2" id="KW-0238">DNA-binding</keyword>
<evidence type="ECO:0000259" key="3">
    <source>
        <dbReference type="PROSITE" id="PS50977"/>
    </source>
</evidence>
<dbReference type="PANTHER" id="PTHR30055:SF226">
    <property type="entry name" value="HTH-TYPE TRANSCRIPTIONAL REGULATOR PKSA"/>
    <property type="match status" value="1"/>
</dbReference>
<organism evidence="4 5">
    <name type="scientific">Kosakonia arachidis</name>
    <dbReference type="NCBI Taxonomy" id="551989"/>
    <lineage>
        <taxon>Bacteria</taxon>
        <taxon>Pseudomonadati</taxon>
        <taxon>Pseudomonadota</taxon>
        <taxon>Gammaproteobacteria</taxon>
        <taxon>Enterobacterales</taxon>
        <taxon>Enterobacteriaceae</taxon>
        <taxon>Kosakonia</taxon>
    </lineage>
</organism>
<dbReference type="Pfam" id="PF00440">
    <property type="entry name" value="TetR_N"/>
    <property type="match status" value="1"/>
</dbReference>
<reference evidence="5" key="1">
    <citation type="submission" date="2016-10" db="EMBL/GenBank/DDBJ databases">
        <authorList>
            <person name="Varghese N."/>
            <person name="Submissions S."/>
        </authorList>
    </citation>
    <scope>NUCLEOTIDE SEQUENCE [LARGE SCALE GENOMIC DNA]</scope>
    <source>
        <strain evidence="5">Ah-143</strain>
    </source>
</reference>
<evidence type="ECO:0000313" key="4">
    <source>
        <dbReference type="EMBL" id="SFU15562.1"/>
    </source>
</evidence>
<dbReference type="PANTHER" id="PTHR30055">
    <property type="entry name" value="HTH-TYPE TRANSCRIPTIONAL REGULATOR RUTR"/>
    <property type="match status" value="1"/>
</dbReference>
<dbReference type="InterPro" id="IPR001647">
    <property type="entry name" value="HTH_TetR"/>
</dbReference>
<dbReference type="OrthoDB" id="5293556at2"/>
<dbReference type="Pfam" id="PF14246">
    <property type="entry name" value="TetR_C_7"/>
    <property type="match status" value="1"/>
</dbReference>
<dbReference type="GO" id="GO:0003700">
    <property type="term" value="F:DNA-binding transcription factor activity"/>
    <property type="evidence" value="ECO:0007669"/>
    <property type="project" value="TreeGrafter"/>
</dbReference>
<dbReference type="Gene3D" id="1.10.357.10">
    <property type="entry name" value="Tetracycline Repressor, domain 2"/>
    <property type="match status" value="1"/>
</dbReference>
<dbReference type="InterPro" id="IPR050109">
    <property type="entry name" value="HTH-type_TetR-like_transc_reg"/>
</dbReference>
<gene>
    <name evidence="4" type="ORF">SAMN05192562_10725</name>
</gene>
<dbReference type="GO" id="GO:0000976">
    <property type="term" value="F:transcription cis-regulatory region binding"/>
    <property type="evidence" value="ECO:0007669"/>
    <property type="project" value="TreeGrafter"/>
</dbReference>
<dbReference type="InterPro" id="IPR039536">
    <property type="entry name" value="TetR_C_Proteobacteria"/>
</dbReference>
<evidence type="ECO:0000256" key="1">
    <source>
        <dbReference type="ARBA" id="ARBA00023125"/>
    </source>
</evidence>
<keyword evidence="5" id="KW-1185">Reference proteome</keyword>
<dbReference type="AlphaFoldDB" id="A0A1I7DV65"/>
<protein>
    <submittedName>
        <fullName evidence="4">DNA-binding transcriptional regulator, AcrR family</fullName>
    </submittedName>
</protein>
<dbReference type="PROSITE" id="PS50977">
    <property type="entry name" value="HTH_TETR_2"/>
    <property type="match status" value="1"/>
</dbReference>
<accession>A0A1I7DV65</accession>
<sequence>MVNNLRHTRGRPKASEAAVRVEKLLEIATDVFLEYGYSQAKMLDIAIRAGASKSSLYALYPTKQALFIEVISKRITLLNEQMDESLSADEELPIILQQFSNSLVMTLMQDDLRTLFNILLAEKTNFPELAEYFWQSGPGKRVENLGACLASHPQFIGNEPYRAAEIFVSACWGVFLVKSLLIKTFTVSPEDIAMHTREVVAVFISQYCKK</sequence>
<feature type="domain" description="HTH tetR-type" evidence="3">
    <location>
        <begin position="18"/>
        <end position="78"/>
    </location>
</feature>
<dbReference type="SUPFAM" id="SSF46689">
    <property type="entry name" value="Homeodomain-like"/>
    <property type="match status" value="1"/>
</dbReference>
<name>A0A1I7DV65_9ENTR</name>
<evidence type="ECO:0000256" key="2">
    <source>
        <dbReference type="PROSITE-ProRule" id="PRU00335"/>
    </source>
</evidence>
<evidence type="ECO:0000313" key="5">
    <source>
        <dbReference type="Proteomes" id="UP000199187"/>
    </source>
</evidence>
<dbReference type="PRINTS" id="PR00455">
    <property type="entry name" value="HTHTETR"/>
</dbReference>
<dbReference type="RefSeq" id="WP_090125103.1">
    <property type="nucleotide sequence ID" value="NZ_CP045300.1"/>
</dbReference>
<dbReference type="Proteomes" id="UP000199187">
    <property type="component" value="Unassembled WGS sequence"/>
</dbReference>
<feature type="DNA-binding region" description="H-T-H motif" evidence="2">
    <location>
        <begin position="41"/>
        <end position="60"/>
    </location>
</feature>